<comment type="caution">
    <text evidence="6">The sequence shown here is derived from an EMBL/GenBank/DDBJ whole genome shotgun (WGS) entry which is preliminary data.</text>
</comment>
<evidence type="ECO:0000313" key="6">
    <source>
        <dbReference type="EMBL" id="KPQ35901.1"/>
    </source>
</evidence>
<dbReference type="SUPFAM" id="SSF53474">
    <property type="entry name" value="alpha/beta-Hydrolases"/>
    <property type="match status" value="1"/>
</dbReference>
<evidence type="ECO:0000256" key="3">
    <source>
        <dbReference type="ARBA" id="ARBA00023098"/>
    </source>
</evidence>
<dbReference type="InterPro" id="IPR029058">
    <property type="entry name" value="AB_hydrolase_fold"/>
</dbReference>
<evidence type="ECO:0000259" key="4">
    <source>
        <dbReference type="Pfam" id="PF07176"/>
    </source>
</evidence>
<dbReference type="STRING" id="1666911.HLUCCA11_08375"/>
<dbReference type="PANTHER" id="PTHR10272:SF13">
    <property type="entry name" value="POLY(ETHYLENE TEREPHTHALATE) HYDROLASE"/>
    <property type="match status" value="1"/>
</dbReference>
<dbReference type="AlphaFoldDB" id="A0A0P7YZH3"/>
<dbReference type="PATRIC" id="fig|1666911.3.peg.4052"/>
<dbReference type="InterPro" id="IPR010802">
    <property type="entry name" value="DUF1400"/>
</dbReference>
<evidence type="ECO:0000313" key="7">
    <source>
        <dbReference type="Proteomes" id="UP000050465"/>
    </source>
</evidence>
<proteinExistence type="predicted"/>
<dbReference type="InterPro" id="IPR000073">
    <property type="entry name" value="AB_hydrolase_1"/>
</dbReference>
<feature type="domain" description="AB hydrolase-1" evidence="5">
    <location>
        <begin position="257"/>
        <end position="488"/>
    </location>
</feature>
<gene>
    <name evidence="6" type="ORF">HLUCCA11_08375</name>
</gene>
<name>A0A0P7YZH3_9CYAN</name>
<keyword evidence="2" id="KW-0442">Lipid degradation</keyword>
<evidence type="ECO:0000256" key="2">
    <source>
        <dbReference type="ARBA" id="ARBA00022963"/>
    </source>
</evidence>
<keyword evidence="1 6" id="KW-0378">Hydrolase</keyword>
<feature type="domain" description="DUF1400" evidence="4">
    <location>
        <begin position="49"/>
        <end position="171"/>
    </location>
</feature>
<dbReference type="Gene3D" id="3.40.50.1820">
    <property type="entry name" value="alpha/beta hydrolase"/>
    <property type="match status" value="1"/>
</dbReference>
<dbReference type="GO" id="GO:0016042">
    <property type="term" value="P:lipid catabolic process"/>
    <property type="evidence" value="ECO:0007669"/>
    <property type="project" value="UniProtKB-KW"/>
</dbReference>
<dbReference type="PANTHER" id="PTHR10272">
    <property type="entry name" value="PLATELET-ACTIVATING FACTOR ACETYLHYDROLASE"/>
    <property type="match status" value="1"/>
</dbReference>
<evidence type="ECO:0000256" key="1">
    <source>
        <dbReference type="ARBA" id="ARBA00022801"/>
    </source>
</evidence>
<accession>A0A0P7YZH3</accession>
<keyword evidence="3" id="KW-0443">Lipid metabolism</keyword>
<dbReference type="GO" id="GO:0003847">
    <property type="term" value="F:1-alkyl-2-acetylglycerophosphocholine esterase activity"/>
    <property type="evidence" value="ECO:0007669"/>
    <property type="project" value="TreeGrafter"/>
</dbReference>
<organism evidence="6 7">
    <name type="scientific">Phormidesmis priestleyi Ana</name>
    <dbReference type="NCBI Taxonomy" id="1666911"/>
    <lineage>
        <taxon>Bacteria</taxon>
        <taxon>Bacillati</taxon>
        <taxon>Cyanobacteriota</taxon>
        <taxon>Cyanophyceae</taxon>
        <taxon>Leptolyngbyales</taxon>
        <taxon>Leptolyngbyaceae</taxon>
        <taxon>Phormidesmis</taxon>
    </lineage>
</organism>
<dbReference type="EMBL" id="LJZR01000009">
    <property type="protein sequence ID" value="KPQ35901.1"/>
    <property type="molecule type" value="Genomic_DNA"/>
</dbReference>
<sequence>MSQSPASGVLSVTYRLLSFISCKVEREISLKVGLLSLGLAALSALPSEAAERVIIRVGPLRQSIELTDLELFAQTGEVPDTLRLYERFLSPQVQRSLNQTLDLDPSMSDRIITDVIDSPNGELLLDALARIAPNLTMPQLQAAVRLAAIQSEGLSVLGILRAIPQDTLEVDLSAAIALASQLNISNLESRSLSGVLEKELKMDLSAPLSVPLPTDIDPAAKGSVDFFMRSVSFYDDDRDRVIAANIYRSADPQGPLVVFSHGFGADRYFLNYLAEHLATHGLTVVSIEHPGSNVQALMEMPLDPEIAKTPSRLLPASEFLDRPQDVSFVLDRLAETSRSVPGYKDVFNTEDVTIIGHSLGGYTGLALAGAKLDLRSLESFCQDIQPLGVSPADWLQCAAVSLDDKQADLSDPRIKQVIAMNTLTGQLFGEAGLSEVRVPTLLLTGTQDGVTPTLDHQLLPFEQLAGPKYLLAVIGGTHLSTGDPDNVNPALTQLPFMPELQPKLTENLRQMLRGVALSFVAQRSPVAAQYKPFLSSAYVQSFSTTELPLRLVETLPDSVRSWIMLTERLSASQKPNLADRLTSLSYLKTLENKTQIQKSIAVHLQASQVATVLRSPLPFMIGR</sequence>
<dbReference type="Proteomes" id="UP000050465">
    <property type="component" value="Unassembled WGS sequence"/>
</dbReference>
<reference evidence="6 7" key="1">
    <citation type="submission" date="2015-09" db="EMBL/GenBank/DDBJ databases">
        <title>Identification and resolution of microdiversity through metagenomic sequencing of parallel consortia.</title>
        <authorList>
            <person name="Nelson W.C."/>
            <person name="Romine M.F."/>
            <person name="Lindemann S.R."/>
        </authorList>
    </citation>
    <scope>NUCLEOTIDE SEQUENCE [LARGE SCALE GENOMIC DNA]</scope>
    <source>
        <strain evidence="6">Ana</strain>
    </source>
</reference>
<dbReference type="Pfam" id="PF07176">
    <property type="entry name" value="DUF1400"/>
    <property type="match status" value="1"/>
</dbReference>
<protein>
    <submittedName>
        <fullName evidence="6">Putative dienelactone hydrolase</fullName>
    </submittedName>
</protein>
<dbReference type="Pfam" id="PF12697">
    <property type="entry name" value="Abhydrolase_6"/>
    <property type="match status" value="1"/>
</dbReference>
<evidence type="ECO:0000259" key="5">
    <source>
        <dbReference type="Pfam" id="PF12697"/>
    </source>
</evidence>